<evidence type="ECO:0000313" key="1">
    <source>
        <dbReference type="EMBL" id="GMA23677.1"/>
    </source>
</evidence>
<accession>A0ABQ6HZR6</accession>
<evidence type="ECO:0000313" key="2">
    <source>
        <dbReference type="Proteomes" id="UP001157091"/>
    </source>
</evidence>
<keyword evidence="2" id="KW-1185">Reference proteome</keyword>
<protein>
    <recommendedName>
        <fullName evidence="3">FAD dependent oxidoreductase</fullName>
    </recommendedName>
</protein>
<name>A0ABQ6HZR6_9MICO</name>
<reference evidence="2" key="1">
    <citation type="journal article" date="2019" name="Int. J. Syst. Evol. Microbiol.">
        <title>The Global Catalogue of Microorganisms (GCM) 10K type strain sequencing project: providing services to taxonomists for standard genome sequencing and annotation.</title>
        <authorList>
            <consortium name="The Broad Institute Genomics Platform"/>
            <consortium name="The Broad Institute Genome Sequencing Center for Infectious Disease"/>
            <person name="Wu L."/>
            <person name="Ma J."/>
        </authorList>
    </citation>
    <scope>NUCLEOTIDE SEQUENCE [LARGE SCALE GENOMIC DNA]</scope>
    <source>
        <strain evidence="2">NBRC 106348</strain>
    </source>
</reference>
<gene>
    <name evidence="1" type="ORF">GCM10025864_14360</name>
</gene>
<proteinExistence type="predicted"/>
<dbReference type="Proteomes" id="UP001157091">
    <property type="component" value="Unassembled WGS sequence"/>
</dbReference>
<dbReference type="EMBL" id="BSUK01000001">
    <property type="protein sequence ID" value="GMA23677.1"/>
    <property type="molecule type" value="Genomic_DNA"/>
</dbReference>
<dbReference type="Pfam" id="PF12831">
    <property type="entry name" value="FAD_oxidored"/>
    <property type="match status" value="1"/>
</dbReference>
<sequence>MVPRRVRNFLAAGKNIGTTHITNGCYRLHPVEWNIGESAGIAAARALRTGVEPHSVLQDENELEDLQREVSGDGIELRWPAGTLW</sequence>
<comment type="caution">
    <text evidence="1">The sequence shown here is derived from an EMBL/GenBank/DDBJ whole genome shotgun (WGS) entry which is preliminary data.</text>
</comment>
<organism evidence="1 2">
    <name type="scientific">Luteimicrobium album</name>
    <dbReference type="NCBI Taxonomy" id="1054550"/>
    <lineage>
        <taxon>Bacteria</taxon>
        <taxon>Bacillati</taxon>
        <taxon>Actinomycetota</taxon>
        <taxon>Actinomycetes</taxon>
        <taxon>Micrococcales</taxon>
        <taxon>Luteimicrobium</taxon>
    </lineage>
</organism>
<evidence type="ECO:0008006" key="3">
    <source>
        <dbReference type="Google" id="ProtNLM"/>
    </source>
</evidence>